<keyword evidence="4" id="KW-0540">Nuclease</keyword>
<feature type="domain" description="RNase H type-1" evidence="8">
    <location>
        <begin position="52"/>
        <end position="191"/>
    </location>
</feature>
<evidence type="ECO:0000256" key="2">
    <source>
        <dbReference type="ARBA" id="ARBA00005300"/>
    </source>
</evidence>
<keyword evidence="5" id="KW-0479">Metal-binding</keyword>
<dbReference type="InterPro" id="IPR050092">
    <property type="entry name" value="RNase_H"/>
</dbReference>
<feature type="non-terminal residue" evidence="9">
    <location>
        <position position="191"/>
    </location>
</feature>
<dbReference type="GO" id="GO:0043137">
    <property type="term" value="P:DNA replication, removal of RNA primer"/>
    <property type="evidence" value="ECO:0007669"/>
    <property type="project" value="TreeGrafter"/>
</dbReference>
<evidence type="ECO:0000256" key="3">
    <source>
        <dbReference type="ARBA" id="ARBA00012180"/>
    </source>
</evidence>
<evidence type="ECO:0000256" key="5">
    <source>
        <dbReference type="ARBA" id="ARBA00022723"/>
    </source>
</evidence>
<evidence type="ECO:0000256" key="1">
    <source>
        <dbReference type="ARBA" id="ARBA00000077"/>
    </source>
</evidence>
<name>A0A6A4GC29_9AGAR</name>
<keyword evidence="7" id="KW-0378">Hydrolase</keyword>
<dbReference type="Proteomes" id="UP000799118">
    <property type="component" value="Unassembled WGS sequence"/>
</dbReference>
<dbReference type="GO" id="GO:0046872">
    <property type="term" value="F:metal ion binding"/>
    <property type="evidence" value="ECO:0007669"/>
    <property type="project" value="UniProtKB-KW"/>
</dbReference>
<evidence type="ECO:0000313" key="10">
    <source>
        <dbReference type="Proteomes" id="UP000799118"/>
    </source>
</evidence>
<dbReference type="PANTHER" id="PTHR10642">
    <property type="entry name" value="RIBONUCLEASE H1"/>
    <property type="match status" value="1"/>
</dbReference>
<evidence type="ECO:0000256" key="6">
    <source>
        <dbReference type="ARBA" id="ARBA00022759"/>
    </source>
</evidence>
<dbReference type="EMBL" id="ML770812">
    <property type="protein sequence ID" value="KAE9382965.1"/>
    <property type="molecule type" value="Genomic_DNA"/>
</dbReference>
<dbReference type="PROSITE" id="PS50879">
    <property type="entry name" value="RNASE_H_1"/>
    <property type="match status" value="1"/>
</dbReference>
<sequence length="191" mass="21219">MIRRYPLNKETSIPLNIPVFNAEVDKLYQQTLDSAKPPAEGLKEFYGPVFYSNDPVTWYTDGSSMEREKILCAGAGICLGVGSSRNDSLRVPGPGKPTNNRAEAFAVLVVLLRVDPRCPLIIYTDSTYVIRECCYWAGRHLSTGWKIANGDILKDICLLLKLRLATTRFVWVKGHSGNVLNDLADELAKLG</sequence>
<keyword evidence="10" id="KW-1185">Reference proteome</keyword>
<dbReference type="Pfam" id="PF00075">
    <property type="entry name" value="RNase_H"/>
    <property type="match status" value="1"/>
</dbReference>
<evidence type="ECO:0000313" key="9">
    <source>
        <dbReference type="EMBL" id="KAE9382965.1"/>
    </source>
</evidence>
<accession>A0A6A4GC29</accession>
<dbReference type="InterPro" id="IPR036397">
    <property type="entry name" value="RNaseH_sf"/>
</dbReference>
<comment type="catalytic activity">
    <reaction evidence="1">
        <text>Endonucleolytic cleavage to 5'-phosphomonoester.</text>
        <dbReference type="EC" id="3.1.26.4"/>
    </reaction>
</comment>
<evidence type="ECO:0000256" key="4">
    <source>
        <dbReference type="ARBA" id="ARBA00022722"/>
    </source>
</evidence>
<dbReference type="GO" id="GO:0003676">
    <property type="term" value="F:nucleic acid binding"/>
    <property type="evidence" value="ECO:0007669"/>
    <property type="project" value="InterPro"/>
</dbReference>
<protein>
    <recommendedName>
        <fullName evidence="3">ribonuclease H</fullName>
        <ecNumber evidence="3">3.1.26.4</ecNumber>
    </recommendedName>
</protein>
<keyword evidence="6" id="KW-0255">Endonuclease</keyword>
<proteinExistence type="inferred from homology"/>
<dbReference type="Gene3D" id="3.30.420.10">
    <property type="entry name" value="Ribonuclease H-like superfamily/Ribonuclease H"/>
    <property type="match status" value="1"/>
</dbReference>
<comment type="similarity">
    <text evidence="2">Belongs to the RNase H family.</text>
</comment>
<dbReference type="SUPFAM" id="SSF53098">
    <property type="entry name" value="Ribonuclease H-like"/>
    <property type="match status" value="1"/>
</dbReference>
<dbReference type="EC" id="3.1.26.4" evidence="3"/>
<dbReference type="AlphaFoldDB" id="A0A6A4GC29"/>
<reference evidence="9" key="1">
    <citation type="journal article" date="2019" name="Environ. Microbiol.">
        <title>Fungal ecological strategies reflected in gene transcription - a case study of two litter decomposers.</title>
        <authorList>
            <person name="Barbi F."/>
            <person name="Kohler A."/>
            <person name="Barry K."/>
            <person name="Baskaran P."/>
            <person name="Daum C."/>
            <person name="Fauchery L."/>
            <person name="Ihrmark K."/>
            <person name="Kuo A."/>
            <person name="LaButti K."/>
            <person name="Lipzen A."/>
            <person name="Morin E."/>
            <person name="Grigoriev I.V."/>
            <person name="Henrissat B."/>
            <person name="Lindahl B."/>
            <person name="Martin F."/>
        </authorList>
    </citation>
    <scope>NUCLEOTIDE SEQUENCE</scope>
    <source>
        <strain evidence="9">JB14</strain>
    </source>
</reference>
<dbReference type="GO" id="GO:0004523">
    <property type="term" value="F:RNA-DNA hybrid ribonuclease activity"/>
    <property type="evidence" value="ECO:0007669"/>
    <property type="project" value="UniProtKB-EC"/>
</dbReference>
<dbReference type="InterPro" id="IPR012337">
    <property type="entry name" value="RNaseH-like_sf"/>
</dbReference>
<organism evidence="9 10">
    <name type="scientific">Gymnopus androsaceus JB14</name>
    <dbReference type="NCBI Taxonomy" id="1447944"/>
    <lineage>
        <taxon>Eukaryota</taxon>
        <taxon>Fungi</taxon>
        <taxon>Dikarya</taxon>
        <taxon>Basidiomycota</taxon>
        <taxon>Agaricomycotina</taxon>
        <taxon>Agaricomycetes</taxon>
        <taxon>Agaricomycetidae</taxon>
        <taxon>Agaricales</taxon>
        <taxon>Marasmiineae</taxon>
        <taxon>Omphalotaceae</taxon>
        <taxon>Gymnopus</taxon>
    </lineage>
</organism>
<dbReference type="PANTHER" id="PTHR10642:SF26">
    <property type="entry name" value="RIBONUCLEASE H1"/>
    <property type="match status" value="1"/>
</dbReference>
<dbReference type="CDD" id="cd09280">
    <property type="entry name" value="RNase_HI_eukaryote_like"/>
    <property type="match status" value="1"/>
</dbReference>
<dbReference type="OrthoDB" id="2898134at2759"/>
<gene>
    <name evidence="9" type="ORF">BT96DRAFT_844820</name>
</gene>
<evidence type="ECO:0000256" key="7">
    <source>
        <dbReference type="ARBA" id="ARBA00022801"/>
    </source>
</evidence>
<evidence type="ECO:0000259" key="8">
    <source>
        <dbReference type="PROSITE" id="PS50879"/>
    </source>
</evidence>
<dbReference type="InterPro" id="IPR002156">
    <property type="entry name" value="RNaseH_domain"/>
</dbReference>